<dbReference type="AlphaFoldDB" id="A0A644ZB57"/>
<dbReference type="EMBL" id="VSSQ01008111">
    <property type="protein sequence ID" value="MPM37917.1"/>
    <property type="molecule type" value="Genomic_DNA"/>
</dbReference>
<protein>
    <submittedName>
        <fullName evidence="1">Uncharacterized protein</fullName>
    </submittedName>
</protein>
<accession>A0A644ZB57</accession>
<organism evidence="1">
    <name type="scientific">bioreactor metagenome</name>
    <dbReference type="NCBI Taxonomy" id="1076179"/>
    <lineage>
        <taxon>unclassified sequences</taxon>
        <taxon>metagenomes</taxon>
        <taxon>ecological metagenomes</taxon>
    </lineage>
</organism>
<sequence>MLACKNDHGIVKHKHIVGAAFLRTLSFVMNDASFGKIVVLISGFENAV</sequence>
<proteinExistence type="predicted"/>
<gene>
    <name evidence="1" type="ORF">SDC9_84538</name>
</gene>
<reference evidence="1" key="1">
    <citation type="submission" date="2019-08" db="EMBL/GenBank/DDBJ databases">
        <authorList>
            <person name="Kucharzyk K."/>
            <person name="Murdoch R.W."/>
            <person name="Higgins S."/>
            <person name="Loffler F."/>
        </authorList>
    </citation>
    <scope>NUCLEOTIDE SEQUENCE</scope>
</reference>
<comment type="caution">
    <text evidence="1">The sequence shown here is derived from an EMBL/GenBank/DDBJ whole genome shotgun (WGS) entry which is preliminary data.</text>
</comment>
<evidence type="ECO:0000313" key="1">
    <source>
        <dbReference type="EMBL" id="MPM37917.1"/>
    </source>
</evidence>
<name>A0A644ZB57_9ZZZZ</name>